<reference evidence="1" key="1">
    <citation type="submission" date="2018-05" db="EMBL/GenBank/DDBJ databases">
        <authorList>
            <person name="Lanie J.A."/>
            <person name="Ng W.-L."/>
            <person name="Kazmierczak K.M."/>
            <person name="Andrzejewski T.M."/>
            <person name="Davidsen T.M."/>
            <person name="Wayne K.J."/>
            <person name="Tettelin H."/>
            <person name="Glass J.I."/>
            <person name="Rusch D."/>
            <person name="Podicherti R."/>
            <person name="Tsui H.-C.T."/>
            <person name="Winkler M.E."/>
        </authorList>
    </citation>
    <scope>NUCLEOTIDE SEQUENCE</scope>
</reference>
<proteinExistence type="predicted"/>
<evidence type="ECO:0000313" key="1">
    <source>
        <dbReference type="EMBL" id="SVA69220.1"/>
    </source>
</evidence>
<dbReference type="EMBL" id="UINC01016665">
    <property type="protein sequence ID" value="SVA69220.1"/>
    <property type="molecule type" value="Genomic_DNA"/>
</dbReference>
<evidence type="ECO:0008006" key="2">
    <source>
        <dbReference type="Google" id="ProtNLM"/>
    </source>
</evidence>
<sequence length="482" mass="54782">MALKDNYSEVRNMSQDVSLMAHLMRRAGFGATRNELEEYLSDGYKATVDKLLDPGESNHMPDDLIRRYHVDQSELRQLDGAGAYWLYRMLTTSNPLEEKLTLFWHGLFATGYAKLNQARSLLNQIEMFRQYGFGSFRDLLVELSRDPAMILWLDNNENHKEAINENYGRELLELFSMGIGNYSEDDIKDCAKAFTGWTLKNAEYMSVRASKDSIWPYGRIAWHYEYRVDDHDSSEKKFLGEVGDFNGEDIVDIIVTQEPTAKFLSTRLFQYFASDEVDDDGEQVIKAMMESYFKSGFNVSAVLRTLFNSDYFTSEKCRYSRVKGPVESVVGTARLAGSYQEPTLDVHSLWAQTMFMGQGLLAPPTVEGWHEGVEWIDSGSLVERINFAAKELSDPTKDGVQDIIRRVISGYRDFIHPENLVDSCLDFMGPIQVGADTRDGLIEFAESQGDLQLKSGKTDEDGSARVARLMGMIASTREYQLA</sequence>
<dbReference type="Pfam" id="PF08811">
    <property type="entry name" value="DUF1800"/>
    <property type="match status" value="1"/>
</dbReference>
<organism evidence="1">
    <name type="scientific">marine metagenome</name>
    <dbReference type="NCBI Taxonomy" id="408172"/>
    <lineage>
        <taxon>unclassified sequences</taxon>
        <taxon>metagenomes</taxon>
        <taxon>ecological metagenomes</taxon>
    </lineage>
</organism>
<protein>
    <recommendedName>
        <fullName evidence="2">DUF1800 domain-containing protein</fullName>
    </recommendedName>
</protein>
<name>A0A381XX51_9ZZZZ</name>
<gene>
    <name evidence="1" type="ORF">METZ01_LOCUS122074</name>
</gene>
<accession>A0A381XX51</accession>
<dbReference type="AlphaFoldDB" id="A0A381XX51"/>
<dbReference type="InterPro" id="IPR014917">
    <property type="entry name" value="DUF1800"/>
</dbReference>